<comment type="function">
    <text evidence="9">Fluoride-specific ion channel. Important for reducing fluoride concentration in the cell, thus reducing its toxicity.</text>
</comment>
<name>A0ABV2WLR6_9NOCA</name>
<evidence type="ECO:0000256" key="2">
    <source>
        <dbReference type="ARBA" id="ARBA00022475"/>
    </source>
</evidence>
<comment type="catalytic activity">
    <reaction evidence="8">
        <text>fluoride(in) = fluoride(out)</text>
        <dbReference type="Rhea" id="RHEA:76159"/>
        <dbReference type="ChEBI" id="CHEBI:17051"/>
    </reaction>
    <physiologicalReaction direction="left-to-right" evidence="8">
        <dbReference type="Rhea" id="RHEA:76160"/>
    </physiologicalReaction>
</comment>
<dbReference type="InterPro" id="IPR003691">
    <property type="entry name" value="FluC"/>
</dbReference>
<keyword evidence="12" id="KW-1185">Reference proteome</keyword>
<evidence type="ECO:0000256" key="3">
    <source>
        <dbReference type="ARBA" id="ARBA00022692"/>
    </source>
</evidence>
<evidence type="ECO:0000256" key="5">
    <source>
        <dbReference type="ARBA" id="ARBA00023136"/>
    </source>
</evidence>
<organism evidence="11 12">
    <name type="scientific">Nocardia rhamnosiphila</name>
    <dbReference type="NCBI Taxonomy" id="426716"/>
    <lineage>
        <taxon>Bacteria</taxon>
        <taxon>Bacillati</taxon>
        <taxon>Actinomycetota</taxon>
        <taxon>Actinomycetes</taxon>
        <taxon>Mycobacteriales</taxon>
        <taxon>Nocardiaceae</taxon>
        <taxon>Nocardia</taxon>
    </lineage>
</organism>
<evidence type="ECO:0000256" key="10">
    <source>
        <dbReference type="RuleBase" id="RU004340"/>
    </source>
</evidence>
<evidence type="ECO:0000256" key="9">
    <source>
        <dbReference type="ARBA" id="ARBA00049940"/>
    </source>
</evidence>
<keyword evidence="4 10" id="KW-1133">Transmembrane helix</keyword>
<comment type="caution">
    <text evidence="11">The sequence shown here is derived from an EMBL/GenBank/DDBJ whole genome shotgun (WGS) entry which is preliminary data.</text>
</comment>
<keyword evidence="6" id="KW-0406">Ion transport</keyword>
<keyword evidence="6" id="KW-0813">Transport</keyword>
<evidence type="ECO:0000313" key="11">
    <source>
        <dbReference type="EMBL" id="MEU1951831.1"/>
    </source>
</evidence>
<dbReference type="Proteomes" id="UP001550628">
    <property type="component" value="Unassembled WGS sequence"/>
</dbReference>
<feature type="transmembrane region" description="Helical" evidence="10">
    <location>
        <begin position="77"/>
        <end position="99"/>
    </location>
</feature>
<sequence length="100" mass="10668">MDGLRHQCRRQFPARCADGGDHRTAAGALSHRRGLPAVWAVLVGTGFCGAFTTYSTFSYETVRLTEQRAYRHAIGYAAFSVALGSVAAALGYAACHALFG</sequence>
<proteinExistence type="inferred from homology"/>
<keyword evidence="3 10" id="KW-0812">Transmembrane</keyword>
<comment type="subcellular location">
    <subcellularLocation>
        <location evidence="1">Cell membrane</location>
        <topology evidence="1">Multi-pass membrane protein</topology>
    </subcellularLocation>
</comment>
<evidence type="ECO:0000256" key="4">
    <source>
        <dbReference type="ARBA" id="ARBA00022989"/>
    </source>
</evidence>
<protein>
    <recommendedName>
        <fullName evidence="10">Fluoride-specific ion channel</fullName>
    </recommendedName>
</protein>
<dbReference type="Pfam" id="PF02537">
    <property type="entry name" value="CRCB"/>
    <property type="match status" value="1"/>
</dbReference>
<keyword evidence="6" id="KW-0407">Ion channel</keyword>
<evidence type="ECO:0000256" key="6">
    <source>
        <dbReference type="ARBA" id="ARBA00023303"/>
    </source>
</evidence>
<dbReference type="EMBL" id="JBEYBF010000004">
    <property type="protein sequence ID" value="MEU1951831.1"/>
    <property type="molecule type" value="Genomic_DNA"/>
</dbReference>
<reference evidence="11 12" key="1">
    <citation type="submission" date="2024-06" db="EMBL/GenBank/DDBJ databases">
        <title>The Natural Products Discovery Center: Release of the First 8490 Sequenced Strains for Exploring Actinobacteria Biosynthetic Diversity.</title>
        <authorList>
            <person name="Kalkreuter E."/>
            <person name="Kautsar S.A."/>
            <person name="Yang D."/>
            <person name="Bader C.D."/>
            <person name="Teijaro C.N."/>
            <person name="Fluegel L."/>
            <person name="Davis C.M."/>
            <person name="Simpson J.R."/>
            <person name="Lauterbach L."/>
            <person name="Steele A.D."/>
            <person name="Gui C."/>
            <person name="Meng S."/>
            <person name="Li G."/>
            <person name="Viehrig K."/>
            <person name="Ye F."/>
            <person name="Su P."/>
            <person name="Kiefer A.F."/>
            <person name="Nichols A."/>
            <person name="Cepeda A.J."/>
            <person name="Yan W."/>
            <person name="Fan B."/>
            <person name="Jiang Y."/>
            <person name="Adhikari A."/>
            <person name="Zheng C.-J."/>
            <person name="Schuster L."/>
            <person name="Cowan T.M."/>
            <person name="Smanski M.J."/>
            <person name="Chevrette M.G."/>
            <person name="De Carvalho L.P.S."/>
            <person name="Shen B."/>
        </authorList>
    </citation>
    <scope>NUCLEOTIDE SEQUENCE [LARGE SCALE GENOMIC DNA]</scope>
    <source>
        <strain evidence="11 12">NPDC019708</strain>
    </source>
</reference>
<evidence type="ECO:0000256" key="1">
    <source>
        <dbReference type="ARBA" id="ARBA00004651"/>
    </source>
</evidence>
<comment type="caution">
    <text evidence="10">Lacks conserved residue(s) required for the propagation of feature annotation.</text>
</comment>
<comment type="similarity">
    <text evidence="7 10">Belongs to the fluoride channel Fluc/FEX (TC 1.A.43) family.</text>
</comment>
<evidence type="ECO:0000313" key="12">
    <source>
        <dbReference type="Proteomes" id="UP001550628"/>
    </source>
</evidence>
<gene>
    <name evidence="11" type="ORF">ABZ510_08200</name>
</gene>
<keyword evidence="2" id="KW-1003">Cell membrane</keyword>
<feature type="transmembrane region" description="Helical" evidence="10">
    <location>
        <begin position="37"/>
        <end position="57"/>
    </location>
</feature>
<accession>A0ABV2WLR6</accession>
<keyword evidence="5 10" id="KW-0472">Membrane</keyword>
<evidence type="ECO:0000256" key="8">
    <source>
        <dbReference type="ARBA" id="ARBA00035585"/>
    </source>
</evidence>
<evidence type="ECO:0000256" key="7">
    <source>
        <dbReference type="ARBA" id="ARBA00035120"/>
    </source>
</evidence>